<comment type="similarity">
    <text evidence="2">Belongs to the SLC35F solute transporter family.</text>
</comment>
<dbReference type="RefSeq" id="XP_022247328.1">
    <property type="nucleotide sequence ID" value="XM_022391620.1"/>
</dbReference>
<keyword evidence="6 9" id="KW-0472">Membrane</keyword>
<evidence type="ECO:0000313" key="11">
    <source>
        <dbReference type="RefSeq" id="XP_022247328.1"/>
    </source>
</evidence>
<feature type="transmembrane region" description="Helical" evidence="9">
    <location>
        <begin position="169"/>
        <end position="187"/>
    </location>
</feature>
<evidence type="ECO:0000256" key="1">
    <source>
        <dbReference type="ARBA" id="ARBA00004141"/>
    </source>
</evidence>
<organism evidence="10 11">
    <name type="scientific">Limulus polyphemus</name>
    <name type="common">Atlantic horseshoe crab</name>
    <dbReference type="NCBI Taxonomy" id="6850"/>
    <lineage>
        <taxon>Eukaryota</taxon>
        <taxon>Metazoa</taxon>
        <taxon>Ecdysozoa</taxon>
        <taxon>Arthropoda</taxon>
        <taxon>Chelicerata</taxon>
        <taxon>Merostomata</taxon>
        <taxon>Xiphosura</taxon>
        <taxon>Limulidae</taxon>
        <taxon>Limulus</taxon>
    </lineage>
</organism>
<evidence type="ECO:0000256" key="3">
    <source>
        <dbReference type="ARBA" id="ARBA00022448"/>
    </source>
</evidence>
<dbReference type="Pfam" id="PF06027">
    <property type="entry name" value="SLC35F"/>
    <property type="match status" value="1"/>
</dbReference>
<proteinExistence type="inferred from homology"/>
<dbReference type="PANTHER" id="PTHR14233">
    <property type="entry name" value="DUF914-RELATED"/>
    <property type="match status" value="1"/>
</dbReference>
<protein>
    <submittedName>
        <fullName evidence="11">Solute carrier family 35 member F2-like</fullName>
    </submittedName>
</protein>
<feature type="transmembrane region" description="Helical" evidence="9">
    <location>
        <begin position="143"/>
        <end position="162"/>
    </location>
</feature>
<evidence type="ECO:0000313" key="10">
    <source>
        <dbReference type="Proteomes" id="UP000694941"/>
    </source>
</evidence>
<name>A0ABM1SUM2_LIMPO</name>
<dbReference type="InterPro" id="IPR009262">
    <property type="entry name" value="SLC35_F1/F2/F6"/>
</dbReference>
<comment type="function">
    <text evidence="7">Putative solute transporter.</text>
</comment>
<feature type="transmembrane region" description="Helical" evidence="9">
    <location>
        <begin position="199"/>
        <end position="218"/>
    </location>
</feature>
<reference evidence="11" key="1">
    <citation type="submission" date="2025-08" db="UniProtKB">
        <authorList>
            <consortium name="RefSeq"/>
        </authorList>
    </citation>
    <scope>IDENTIFICATION</scope>
    <source>
        <tissue evidence="11">Muscle</tissue>
    </source>
</reference>
<sequence>MEGYFLRLCRMYSGKEKNAVEGERGQELPEGLTRVLSVFQLRSGGGAGSSNFLGPQFTMVYLELELAACSCNQSTKFKHLQSFLSYVLLCTVFTTWLACRSGDQGLIPVLRSRGWKYFLVAVADVEANFLLVKAYQYTTLTSIQLLDCFTIAMVLALSWLFLKVRYKIVHILGVGVALLGVGCLVWADLEEEKISARNRFLGDMLCLTGAALYGVSNVAEEFVIKTYNRVEFLGMLGLFGSVLNGIQLAILERAELAVINWEEWEEVSFLLGYTMCLFFLYVALPIVMKNTSATAVNLSILTADFYSLLIGSYIFNNQFHWLYVLSFFLFLTGVLVYSLQPTPMGTAHYREISVAELQGDLELANQTPCSTNTYNSIGSARNSPGFEHIEDSERTKGMTVVSISHAVSVHAADEEDSGVKRNGNAKYSHDSMC</sequence>
<feature type="transmembrane region" description="Helical" evidence="9">
    <location>
        <begin position="83"/>
        <end position="102"/>
    </location>
</feature>
<comment type="subcellular location">
    <subcellularLocation>
        <location evidence="1">Membrane</location>
        <topology evidence="1">Multi-pass membrane protein</topology>
    </subcellularLocation>
</comment>
<feature type="region of interest" description="Disordered" evidence="8">
    <location>
        <begin position="412"/>
        <end position="433"/>
    </location>
</feature>
<feature type="transmembrane region" description="Helical" evidence="9">
    <location>
        <begin position="230"/>
        <end position="250"/>
    </location>
</feature>
<dbReference type="Proteomes" id="UP000694941">
    <property type="component" value="Unplaced"/>
</dbReference>
<evidence type="ECO:0000256" key="6">
    <source>
        <dbReference type="ARBA" id="ARBA00023136"/>
    </source>
</evidence>
<evidence type="ECO:0000256" key="5">
    <source>
        <dbReference type="ARBA" id="ARBA00022989"/>
    </source>
</evidence>
<accession>A0ABM1SUM2</accession>
<keyword evidence="5 9" id="KW-1133">Transmembrane helix</keyword>
<gene>
    <name evidence="11" type="primary">LOC106463553</name>
</gene>
<evidence type="ECO:0000256" key="7">
    <source>
        <dbReference type="ARBA" id="ARBA00037727"/>
    </source>
</evidence>
<evidence type="ECO:0000256" key="4">
    <source>
        <dbReference type="ARBA" id="ARBA00022692"/>
    </source>
</evidence>
<dbReference type="InterPro" id="IPR037185">
    <property type="entry name" value="EmrE-like"/>
</dbReference>
<dbReference type="PANTHER" id="PTHR14233:SF4">
    <property type="entry name" value="SOLUTE CARRIER FAMILY 35 MEMBER F2"/>
    <property type="match status" value="1"/>
</dbReference>
<dbReference type="InterPro" id="IPR052221">
    <property type="entry name" value="SLC35F_Transporter"/>
</dbReference>
<dbReference type="SUPFAM" id="SSF103481">
    <property type="entry name" value="Multidrug resistance efflux transporter EmrE"/>
    <property type="match status" value="1"/>
</dbReference>
<evidence type="ECO:0000256" key="2">
    <source>
        <dbReference type="ARBA" id="ARBA00007863"/>
    </source>
</evidence>
<evidence type="ECO:0000256" key="9">
    <source>
        <dbReference type="SAM" id="Phobius"/>
    </source>
</evidence>
<keyword evidence="4 9" id="KW-0812">Transmembrane</keyword>
<dbReference type="GeneID" id="106463553"/>
<feature type="transmembrane region" description="Helical" evidence="9">
    <location>
        <begin position="270"/>
        <end position="288"/>
    </location>
</feature>
<feature type="transmembrane region" description="Helical" evidence="9">
    <location>
        <begin position="295"/>
        <end position="315"/>
    </location>
</feature>
<evidence type="ECO:0000256" key="8">
    <source>
        <dbReference type="SAM" id="MobiDB-lite"/>
    </source>
</evidence>
<keyword evidence="3" id="KW-0813">Transport</keyword>
<feature type="transmembrane region" description="Helical" evidence="9">
    <location>
        <begin position="321"/>
        <end position="339"/>
    </location>
</feature>
<keyword evidence="10" id="KW-1185">Reference proteome</keyword>